<accession>A0A166D3X3</accession>
<reference evidence="1 2" key="1">
    <citation type="journal article" date="2016" name="Mol. Biol. Evol.">
        <title>Comparative Genomics of Early-Diverging Mushroom-Forming Fungi Provides Insights into the Origins of Lignocellulose Decay Capabilities.</title>
        <authorList>
            <person name="Nagy L.G."/>
            <person name="Riley R."/>
            <person name="Tritt A."/>
            <person name="Adam C."/>
            <person name="Daum C."/>
            <person name="Floudas D."/>
            <person name="Sun H."/>
            <person name="Yadav J.S."/>
            <person name="Pangilinan J."/>
            <person name="Larsson K.H."/>
            <person name="Matsuura K."/>
            <person name="Barry K."/>
            <person name="Labutti K."/>
            <person name="Kuo R."/>
            <person name="Ohm R.A."/>
            <person name="Bhattacharya S.S."/>
            <person name="Shirouzu T."/>
            <person name="Yoshinaga Y."/>
            <person name="Martin F.M."/>
            <person name="Grigoriev I.V."/>
            <person name="Hibbett D.S."/>
        </authorList>
    </citation>
    <scope>NUCLEOTIDE SEQUENCE [LARGE SCALE GENOMIC DNA]</scope>
    <source>
        <strain evidence="1 2">CBS 109695</strain>
    </source>
</reference>
<name>A0A166D3X3_9AGAM</name>
<dbReference type="EMBL" id="KV417619">
    <property type="protein sequence ID" value="KZP14290.1"/>
    <property type="molecule type" value="Genomic_DNA"/>
</dbReference>
<sequence length="145" mass="16484">MGREGVTREPITTFALMSQGHIVGFGVGSAFGMELGIDIHVTRKQSCLALSKFYFQTSCKLRFYSTIRLAVCTQDGTATLKNDVTATWKDTFYSGEDERAIAAKKKQNQDREHDTRRHENEARHLPDAFDMLMTLPYIMVTRNEL</sequence>
<dbReference type="Proteomes" id="UP000076532">
    <property type="component" value="Unassembled WGS sequence"/>
</dbReference>
<keyword evidence="2" id="KW-1185">Reference proteome</keyword>
<evidence type="ECO:0000313" key="1">
    <source>
        <dbReference type="EMBL" id="KZP14290.1"/>
    </source>
</evidence>
<evidence type="ECO:0000313" key="2">
    <source>
        <dbReference type="Proteomes" id="UP000076532"/>
    </source>
</evidence>
<gene>
    <name evidence="1" type="ORF">FIBSPDRAFT_980848</name>
</gene>
<protein>
    <submittedName>
        <fullName evidence="1">Uncharacterized protein</fullName>
    </submittedName>
</protein>
<organism evidence="1 2">
    <name type="scientific">Athelia psychrophila</name>
    <dbReference type="NCBI Taxonomy" id="1759441"/>
    <lineage>
        <taxon>Eukaryota</taxon>
        <taxon>Fungi</taxon>
        <taxon>Dikarya</taxon>
        <taxon>Basidiomycota</taxon>
        <taxon>Agaricomycotina</taxon>
        <taxon>Agaricomycetes</taxon>
        <taxon>Agaricomycetidae</taxon>
        <taxon>Atheliales</taxon>
        <taxon>Atheliaceae</taxon>
        <taxon>Athelia</taxon>
    </lineage>
</organism>
<dbReference type="AlphaFoldDB" id="A0A166D3X3"/>
<proteinExistence type="predicted"/>
<dbReference type="OrthoDB" id="3269637at2759"/>